<evidence type="ECO:0000313" key="2">
    <source>
        <dbReference type="Proteomes" id="UP000316598"/>
    </source>
</evidence>
<dbReference type="EMBL" id="SJPI01000001">
    <property type="protein sequence ID" value="TWT54791.1"/>
    <property type="molecule type" value="Genomic_DNA"/>
</dbReference>
<sequence length="41" mass="4909">MLVRHDAKRIQHLVFDRLDHALDVGLQVGRSRRRQLDFAIR</sequence>
<name>A0A5C5WXE5_9BACT</name>
<proteinExistence type="predicted"/>
<comment type="caution">
    <text evidence="1">The sequence shown here is derived from an EMBL/GenBank/DDBJ whole genome shotgun (WGS) entry which is preliminary data.</text>
</comment>
<accession>A0A5C5WXE5</accession>
<keyword evidence="2" id="KW-1185">Reference proteome</keyword>
<dbReference type="Proteomes" id="UP000316598">
    <property type="component" value="Unassembled WGS sequence"/>
</dbReference>
<protein>
    <submittedName>
        <fullName evidence="1">Uncharacterized protein</fullName>
    </submittedName>
</protein>
<gene>
    <name evidence="1" type="ORF">Pla22_24450</name>
</gene>
<dbReference type="AlphaFoldDB" id="A0A5C5WXE5"/>
<evidence type="ECO:0000313" key="1">
    <source>
        <dbReference type="EMBL" id="TWT54791.1"/>
    </source>
</evidence>
<organism evidence="1 2">
    <name type="scientific">Rubripirellula amarantea</name>
    <dbReference type="NCBI Taxonomy" id="2527999"/>
    <lineage>
        <taxon>Bacteria</taxon>
        <taxon>Pseudomonadati</taxon>
        <taxon>Planctomycetota</taxon>
        <taxon>Planctomycetia</taxon>
        <taxon>Pirellulales</taxon>
        <taxon>Pirellulaceae</taxon>
        <taxon>Rubripirellula</taxon>
    </lineage>
</organism>
<reference evidence="1 2" key="1">
    <citation type="submission" date="2019-02" db="EMBL/GenBank/DDBJ databases">
        <title>Deep-cultivation of Planctomycetes and their phenomic and genomic characterization uncovers novel biology.</title>
        <authorList>
            <person name="Wiegand S."/>
            <person name="Jogler M."/>
            <person name="Boedeker C."/>
            <person name="Pinto D."/>
            <person name="Vollmers J."/>
            <person name="Rivas-Marin E."/>
            <person name="Kohn T."/>
            <person name="Peeters S.H."/>
            <person name="Heuer A."/>
            <person name="Rast P."/>
            <person name="Oberbeckmann S."/>
            <person name="Bunk B."/>
            <person name="Jeske O."/>
            <person name="Meyerdierks A."/>
            <person name="Storesund J.E."/>
            <person name="Kallscheuer N."/>
            <person name="Luecker S."/>
            <person name="Lage O.M."/>
            <person name="Pohl T."/>
            <person name="Merkel B.J."/>
            <person name="Hornburger P."/>
            <person name="Mueller R.-W."/>
            <person name="Bruemmer F."/>
            <person name="Labrenz M."/>
            <person name="Spormann A.M."/>
            <person name="Op Den Camp H."/>
            <person name="Overmann J."/>
            <person name="Amann R."/>
            <person name="Jetten M.S.M."/>
            <person name="Mascher T."/>
            <person name="Medema M.H."/>
            <person name="Devos D.P."/>
            <person name="Kaster A.-K."/>
            <person name="Ovreas L."/>
            <person name="Rohde M."/>
            <person name="Galperin M.Y."/>
            <person name="Jogler C."/>
        </authorList>
    </citation>
    <scope>NUCLEOTIDE SEQUENCE [LARGE SCALE GENOMIC DNA]</scope>
    <source>
        <strain evidence="1 2">Pla22</strain>
    </source>
</reference>